<organism evidence="1 2">
    <name type="scientific">Yarrowia lipolytica</name>
    <name type="common">Candida lipolytica</name>
    <dbReference type="NCBI Taxonomy" id="4952"/>
    <lineage>
        <taxon>Eukaryota</taxon>
        <taxon>Fungi</taxon>
        <taxon>Dikarya</taxon>
        <taxon>Ascomycota</taxon>
        <taxon>Saccharomycotina</taxon>
        <taxon>Dipodascomycetes</taxon>
        <taxon>Dipodascales</taxon>
        <taxon>Dipodascales incertae sedis</taxon>
        <taxon>Yarrowia</taxon>
    </lineage>
</organism>
<dbReference type="EMBL" id="CP017557">
    <property type="protein sequence ID" value="AOW06255.1"/>
    <property type="molecule type" value="Genomic_DNA"/>
</dbReference>
<evidence type="ECO:0000313" key="2">
    <source>
        <dbReference type="Proteomes" id="UP000182444"/>
    </source>
</evidence>
<accession>A0A1D8NKU0</accession>
<dbReference type="AlphaFoldDB" id="A0A1D8NKU0"/>
<dbReference type="Proteomes" id="UP000182444">
    <property type="component" value="Chromosome 1E"/>
</dbReference>
<name>A0A1D8NKU0_YARLL</name>
<reference evidence="1 2" key="1">
    <citation type="journal article" date="2016" name="PLoS ONE">
        <title>Sequence Assembly of Yarrowia lipolytica Strain W29/CLIB89 Shows Transposable Element Diversity.</title>
        <authorList>
            <person name="Magnan C."/>
            <person name="Yu J."/>
            <person name="Chang I."/>
            <person name="Jahn E."/>
            <person name="Kanomata Y."/>
            <person name="Wu J."/>
            <person name="Zeller M."/>
            <person name="Oakes M."/>
            <person name="Baldi P."/>
            <person name="Sandmeyer S."/>
        </authorList>
    </citation>
    <scope>NUCLEOTIDE SEQUENCE [LARGE SCALE GENOMIC DNA]</scope>
    <source>
        <strain evidence="2">CLIB89(W29)</strain>
    </source>
</reference>
<protein>
    <submittedName>
        <fullName evidence="1">Uncharacterized protein</fullName>
    </submittedName>
</protein>
<evidence type="ECO:0000313" key="1">
    <source>
        <dbReference type="EMBL" id="AOW06255.1"/>
    </source>
</evidence>
<dbReference type="GeneID" id="94583776"/>
<gene>
    <name evidence="1" type="ORF">YALI1_E37687g</name>
</gene>
<dbReference type="RefSeq" id="XP_068139277.1">
    <property type="nucleotide sequence ID" value="XM_068283176.1"/>
</dbReference>
<sequence length="79" mass="9206">MFLSEQRLGTLGTSNCLYGPSWKPQPVHWKVALPFPHHPVGWQTHDRVAILHGPVQLIMGWRRSQQYQMICKCFFCTIN</sequence>
<dbReference type="VEuPathDB" id="FungiDB:YALI1_E37687g"/>
<proteinExistence type="predicted"/>